<evidence type="ECO:0000313" key="3">
    <source>
        <dbReference type="EMBL" id="RSM07621.1"/>
    </source>
</evidence>
<keyword evidence="1" id="KW-0812">Transmembrane</keyword>
<organism evidence="3 4">
    <name type="scientific">Fusarium ambrosium</name>
    <dbReference type="NCBI Taxonomy" id="131363"/>
    <lineage>
        <taxon>Eukaryota</taxon>
        <taxon>Fungi</taxon>
        <taxon>Dikarya</taxon>
        <taxon>Ascomycota</taxon>
        <taxon>Pezizomycotina</taxon>
        <taxon>Sordariomycetes</taxon>
        <taxon>Hypocreomycetidae</taxon>
        <taxon>Hypocreales</taxon>
        <taxon>Nectriaceae</taxon>
        <taxon>Fusarium</taxon>
        <taxon>Fusarium solani species complex</taxon>
    </lineage>
</organism>
<feature type="transmembrane region" description="Helical" evidence="1">
    <location>
        <begin position="270"/>
        <end position="291"/>
    </location>
</feature>
<feature type="transmembrane region" description="Helical" evidence="1">
    <location>
        <begin position="380"/>
        <end position="404"/>
    </location>
</feature>
<dbReference type="Proteomes" id="UP000288429">
    <property type="component" value="Unassembled WGS sequence"/>
</dbReference>
<name>A0A428U025_9HYPO</name>
<keyword evidence="1" id="KW-0472">Membrane</keyword>
<keyword evidence="1" id="KW-1133">Transmembrane helix</keyword>
<evidence type="ECO:0000256" key="2">
    <source>
        <dbReference type="SAM" id="SignalP"/>
    </source>
</evidence>
<feature type="chain" id="PRO_5019252082" evidence="2">
    <location>
        <begin position="21"/>
        <end position="460"/>
    </location>
</feature>
<evidence type="ECO:0000256" key="1">
    <source>
        <dbReference type="SAM" id="Phobius"/>
    </source>
</evidence>
<feature type="signal peptide" evidence="2">
    <location>
        <begin position="1"/>
        <end position="20"/>
    </location>
</feature>
<feature type="transmembrane region" description="Helical" evidence="1">
    <location>
        <begin position="199"/>
        <end position="218"/>
    </location>
</feature>
<dbReference type="EMBL" id="NIZV01000113">
    <property type="protein sequence ID" value="RSM07621.1"/>
    <property type="molecule type" value="Genomic_DNA"/>
</dbReference>
<feature type="transmembrane region" description="Helical" evidence="1">
    <location>
        <begin position="90"/>
        <end position="111"/>
    </location>
</feature>
<comment type="caution">
    <text evidence="3">The sequence shown here is derived from an EMBL/GenBank/DDBJ whole genome shotgun (WGS) entry which is preliminary data.</text>
</comment>
<feature type="transmembrane region" description="Helical" evidence="1">
    <location>
        <begin position="336"/>
        <end position="360"/>
    </location>
</feature>
<accession>A0A428U025</accession>
<dbReference type="AlphaFoldDB" id="A0A428U025"/>
<proteinExistence type="predicted"/>
<sequence length="460" mass="50771">MATLKAMLLSVLAIISIVAATTDGPDTLPPAKPGESKDPCAFSDFQELLDRLEESPSLYNTTLLVETCDNICQLIFGTGNPDISGMMISYGIQAATSILFGPLLLIVAIFLDRTKNPLLYFRSQHESSRWANLVLKLTLPTHRVNSFTAACVLISAVIRQSSNPPVFEARFNGILSIYQFYICVVGSASYVAFCPVDSVMQYILQVILYAMAGICSSVQIEQARQSMKTVLSPEGGISGQIAKDCNVVKSYPPASSFDAMFPQWETSAPAVITLLVFGILALVTIVFVLWRELSPDTYPTSMRCPQHLRQAFVWCSSVWLSLWGDSVVGRIGLGPVLSFCAATIFTSAISFGVIELYRALYASRDELGRYVKDEYQENDWGFGQVLAVAVWVTWLLDAIFLILVSFDNAENAPAEATDLPIRHQISNRQLKANSLLPKIKSRPQELSDRYLITLLTSNWI</sequence>
<gene>
    <name evidence="3" type="ORF">CDV31_008514</name>
</gene>
<feature type="transmembrane region" description="Helical" evidence="1">
    <location>
        <begin position="171"/>
        <end position="193"/>
    </location>
</feature>
<reference evidence="3 4" key="1">
    <citation type="submission" date="2017-06" db="EMBL/GenBank/DDBJ databases">
        <title>Cmopartive genomic analysis of Ambrosia Fusariam Clade fungi.</title>
        <authorList>
            <person name="Stajich J.E."/>
            <person name="Carrillo J."/>
            <person name="Kijimoto T."/>
            <person name="Eskalen A."/>
            <person name="O'Donnell K."/>
            <person name="Kasson M."/>
        </authorList>
    </citation>
    <scope>NUCLEOTIDE SEQUENCE [LARGE SCALE GENOMIC DNA]</scope>
    <source>
        <strain evidence="3 4">NRRL 20438</strain>
    </source>
</reference>
<keyword evidence="4" id="KW-1185">Reference proteome</keyword>
<evidence type="ECO:0000313" key="4">
    <source>
        <dbReference type="Proteomes" id="UP000288429"/>
    </source>
</evidence>
<protein>
    <submittedName>
        <fullName evidence="3">Uncharacterized protein</fullName>
    </submittedName>
</protein>
<keyword evidence="2" id="KW-0732">Signal</keyword>